<proteinExistence type="predicted"/>
<comment type="caution">
    <text evidence="1">The sequence shown here is derived from an EMBL/GenBank/DDBJ whole genome shotgun (WGS) entry which is preliminary data.</text>
</comment>
<accession>A0ACB6RPR3</accession>
<name>A0ACB6RPR3_9PLEO</name>
<dbReference type="Proteomes" id="UP000799754">
    <property type="component" value="Unassembled WGS sequence"/>
</dbReference>
<dbReference type="EMBL" id="MU006735">
    <property type="protein sequence ID" value="KAF2623764.1"/>
    <property type="molecule type" value="Genomic_DNA"/>
</dbReference>
<evidence type="ECO:0000313" key="1">
    <source>
        <dbReference type="EMBL" id="KAF2623764.1"/>
    </source>
</evidence>
<keyword evidence="2" id="KW-1185">Reference proteome</keyword>
<evidence type="ECO:0000313" key="2">
    <source>
        <dbReference type="Proteomes" id="UP000799754"/>
    </source>
</evidence>
<organism evidence="1 2">
    <name type="scientific">Macroventuria anomochaeta</name>
    <dbReference type="NCBI Taxonomy" id="301207"/>
    <lineage>
        <taxon>Eukaryota</taxon>
        <taxon>Fungi</taxon>
        <taxon>Dikarya</taxon>
        <taxon>Ascomycota</taxon>
        <taxon>Pezizomycotina</taxon>
        <taxon>Dothideomycetes</taxon>
        <taxon>Pleosporomycetidae</taxon>
        <taxon>Pleosporales</taxon>
        <taxon>Pleosporineae</taxon>
        <taxon>Didymellaceae</taxon>
        <taxon>Macroventuria</taxon>
    </lineage>
</organism>
<reference evidence="1" key="1">
    <citation type="journal article" date="2020" name="Stud. Mycol.">
        <title>101 Dothideomycetes genomes: a test case for predicting lifestyles and emergence of pathogens.</title>
        <authorList>
            <person name="Haridas S."/>
            <person name="Albert R."/>
            <person name="Binder M."/>
            <person name="Bloem J."/>
            <person name="Labutti K."/>
            <person name="Salamov A."/>
            <person name="Andreopoulos B."/>
            <person name="Baker S."/>
            <person name="Barry K."/>
            <person name="Bills G."/>
            <person name="Bluhm B."/>
            <person name="Cannon C."/>
            <person name="Castanera R."/>
            <person name="Culley D."/>
            <person name="Daum C."/>
            <person name="Ezra D."/>
            <person name="Gonzalez J."/>
            <person name="Henrissat B."/>
            <person name="Kuo A."/>
            <person name="Liang C."/>
            <person name="Lipzen A."/>
            <person name="Lutzoni F."/>
            <person name="Magnuson J."/>
            <person name="Mondo S."/>
            <person name="Nolan M."/>
            <person name="Ohm R."/>
            <person name="Pangilinan J."/>
            <person name="Park H.-J."/>
            <person name="Ramirez L."/>
            <person name="Alfaro M."/>
            <person name="Sun H."/>
            <person name="Tritt A."/>
            <person name="Yoshinaga Y."/>
            <person name="Zwiers L.-H."/>
            <person name="Turgeon B."/>
            <person name="Goodwin S."/>
            <person name="Spatafora J."/>
            <person name="Crous P."/>
            <person name="Grigoriev I."/>
        </authorList>
    </citation>
    <scope>NUCLEOTIDE SEQUENCE</scope>
    <source>
        <strain evidence="1">CBS 525.71</strain>
    </source>
</reference>
<sequence>MSRPISQASNATVSTRLGQARSLCVKTNTTTTTTTTTKSPGNPIPASDVRLFVTNLRLLDFDLRDDWPNITVQTFSAKNADQKQRIGGTEWALFRLFEIWDASEAAQKLRPFFPPLEPLQSLNLRAALYRCLNDLKKNGVLGRESVLRKTMLDECKGERFYEVLALFSAAVLKKVLASRDGKNRNAAVARKLATASNLPIDAQRSLLPLAIAHKAALVNVLRRKEEKRRKFAAFEATLDSKASDVNKRIRRCMDTPRAKTPAVPQREADAVKRQLADNWIGNQKWLGVMLHGDQIQTADAFLSKPFDKVWHMVERGRKLEDAAPEAGLLEDLQSRVHEQQTRLQKWKAFHEELRRDNAKDTSASQRAPTPAKVFEFNSHIQHQLPSTQQIESHAVQRPTLRSSYLDILSDMDSELSRVSQSKPQPALTSLRRRRTSSSSAPRSPVRTRRPSNPRPIAKAPPSSAWHTEPKTLVSEPKTLVREQKALFEGLSASKSTVHLQRQPSAKALPIHSDTTLVGQLSGLRIAAPESLATRSPICRRFQPEPESEPTPTAVTPPVRAASSSPLPSEGSPVPSQPTPFSEPSPIESPTSAFQRSVPTLDIPNLNPEEALADQIINAIGNATPSPVKKPQPRMSMSLVERTRMTLSRTPSFEPVPESPDTLPVAPPTVLPAGSDAELDNMTTLLDRTRLSMAAMSSRPRTSLAASQETTRKQKRKSRSSLFPVNQFDTPHKSFEAIEEVKSSEKTPKEDLLSGDVDYDRVFRSRPRIATSPIFSPEKYAGNHDGDADENAYDEEITGIDLGDVDQSDDGDNDGFTQTWADSPSRRAGNPHH</sequence>
<gene>
    <name evidence="1" type="ORF">BU25DRAFT_494204</name>
</gene>
<protein>
    <submittedName>
        <fullName evidence="1">Uncharacterized protein</fullName>
    </submittedName>
</protein>